<dbReference type="PANTHER" id="PTHR42648">
    <property type="entry name" value="TRANSPOSASE, PUTATIVE-RELATED"/>
    <property type="match status" value="1"/>
</dbReference>
<dbReference type="Pfam" id="PF12796">
    <property type="entry name" value="Ank_2"/>
    <property type="match status" value="1"/>
</dbReference>
<dbReference type="Gene3D" id="3.30.420.10">
    <property type="entry name" value="Ribonuclease H-like superfamily/Ribonuclease H"/>
    <property type="match status" value="1"/>
</dbReference>
<dbReference type="PROSITE" id="PS50994">
    <property type="entry name" value="INTEGRASE"/>
    <property type="match status" value="1"/>
</dbReference>
<dbReference type="Pfam" id="PF25597">
    <property type="entry name" value="SH3_retrovirus"/>
    <property type="match status" value="1"/>
</dbReference>
<dbReference type="InterPro" id="IPR036770">
    <property type="entry name" value="Ankyrin_rpt-contain_sf"/>
</dbReference>
<organism evidence="2 3">
    <name type="scientific">Salix brachista</name>
    <dbReference type="NCBI Taxonomy" id="2182728"/>
    <lineage>
        <taxon>Eukaryota</taxon>
        <taxon>Viridiplantae</taxon>
        <taxon>Streptophyta</taxon>
        <taxon>Embryophyta</taxon>
        <taxon>Tracheophyta</taxon>
        <taxon>Spermatophyta</taxon>
        <taxon>Magnoliopsida</taxon>
        <taxon>eudicotyledons</taxon>
        <taxon>Gunneridae</taxon>
        <taxon>Pentapetalae</taxon>
        <taxon>rosids</taxon>
        <taxon>fabids</taxon>
        <taxon>Malpighiales</taxon>
        <taxon>Salicaceae</taxon>
        <taxon>Saliceae</taxon>
        <taxon>Salix</taxon>
    </lineage>
</organism>
<gene>
    <name evidence="2" type="ORF">DKX38_009194</name>
</gene>
<dbReference type="CDD" id="cd09272">
    <property type="entry name" value="RNase_HI_RT_Ty1"/>
    <property type="match status" value="1"/>
</dbReference>
<dbReference type="InterPro" id="IPR002110">
    <property type="entry name" value="Ankyrin_rpt"/>
</dbReference>
<sequence length="843" mass="95610">MAAMEITHGVNINATIDSARRGTDNNIEIVVVAQTPPTGDGEERKRHLQLYQAALSGDWDTAEGIYELSEGEVNARITKRGETALHIAAAAEHTHFVKQLVRKMSTEALTYKNNAGNTAFCFAAISGVEALAKVMMDKKRDLAMTPGRGNLLPIYMATLLGHRGMVSYLYDETNGQLTDGDRIALLVALINSDMYDVAWKMIRAHPGLAHARDEHQLTALHALAQKSFSVFKLARMKKLMHKQALDLIQYLWERVVLLDDATISRQIGEPWPLIFTAAERGNLDFLTILIRLYPDLIFKVDQDTYSIFHIAILNRHEDIFRIIYQIGSIKNLITTYKDKEGNNMLHLAAKLLESPSRLNVIPGAALQLQRELLWFESLGGALYFVSFIDDHSRKIWATCLKSKDQVLDVFKDFHARVERETGKKLKCVRADNGGEYRGPFEKYCREHGIKLEKTVPKTPQQNGVAERMNRTIVERIRCMLSHAKLPKSFWGEAMKTAVAMINLSPSVPLEFDVPNIVWKGKDVSYTHLRVFGCRAFVHVPRDERSKLDSKTKQCIFLGSEDDEFGYRLWDPKEKKIVRSRDVIFFEDQTIEDFEQKEKVESATFIPSNSNPRPTQQLPLMLANHGGDLQNDDNGGFLIEPLVGDSEATNDDIDVIPEQDMQEAPDEPQLRSFSLCFGNNKLVLEGYTDADMAGDVDSRKSTSGYLMKFAGGAVSWQSRLQKCVALSTTEAEYIALTEGGKELLWMKKFLHELGLVQENFVLHCDSQSAIHLSKHPTFHSRSKHIEVRYQWIRDAMEMKSFVVEKIHTDNNASDMMTKPLPREKFEFCRKEVGLVEPPKLNFTN</sequence>
<dbReference type="EMBL" id="VDCV01000006">
    <property type="protein sequence ID" value="KAB5551883.1"/>
    <property type="molecule type" value="Genomic_DNA"/>
</dbReference>
<comment type="caution">
    <text evidence="2">The sequence shown here is derived from an EMBL/GenBank/DDBJ whole genome shotgun (WGS) entry which is preliminary data.</text>
</comment>
<dbReference type="SUPFAM" id="SSF53098">
    <property type="entry name" value="Ribonuclease H-like"/>
    <property type="match status" value="1"/>
</dbReference>
<evidence type="ECO:0000313" key="2">
    <source>
        <dbReference type="EMBL" id="KAB5551883.1"/>
    </source>
</evidence>
<evidence type="ECO:0000259" key="1">
    <source>
        <dbReference type="PROSITE" id="PS50994"/>
    </source>
</evidence>
<accession>A0A5N5MC61</accession>
<dbReference type="InterPro" id="IPR057670">
    <property type="entry name" value="SH3_retrovirus"/>
</dbReference>
<name>A0A5N5MC61_9ROSI</name>
<dbReference type="Gene3D" id="1.25.40.20">
    <property type="entry name" value="Ankyrin repeat-containing domain"/>
    <property type="match status" value="1"/>
</dbReference>
<reference evidence="3" key="1">
    <citation type="journal article" date="2019" name="Gigascience">
        <title>De novo genome assembly of the endangered Acer yangbiense, a plant species with extremely small populations endemic to Yunnan Province, China.</title>
        <authorList>
            <person name="Yang J."/>
            <person name="Wariss H.M."/>
            <person name="Tao L."/>
            <person name="Zhang R."/>
            <person name="Yun Q."/>
            <person name="Hollingsworth P."/>
            <person name="Dao Z."/>
            <person name="Luo G."/>
            <person name="Guo H."/>
            <person name="Ma Y."/>
            <person name="Sun W."/>
        </authorList>
    </citation>
    <scope>NUCLEOTIDE SEQUENCE [LARGE SCALE GENOMIC DNA]</scope>
    <source>
        <strain evidence="3">cv. br00</strain>
    </source>
</reference>
<dbReference type="InterPro" id="IPR036397">
    <property type="entry name" value="RNaseH_sf"/>
</dbReference>
<dbReference type="GO" id="GO:0015074">
    <property type="term" value="P:DNA integration"/>
    <property type="evidence" value="ECO:0007669"/>
    <property type="project" value="InterPro"/>
</dbReference>
<proteinExistence type="predicted"/>
<keyword evidence="3" id="KW-1185">Reference proteome</keyword>
<dbReference type="PANTHER" id="PTHR42648:SF28">
    <property type="entry name" value="TRANSPOSON-ENCODED PROTEIN WITH RIBONUCLEASE H-LIKE AND RETROVIRUS ZINC FINGER-LIKE DOMAINS"/>
    <property type="match status" value="1"/>
</dbReference>
<dbReference type="SUPFAM" id="SSF48403">
    <property type="entry name" value="Ankyrin repeat"/>
    <property type="match status" value="1"/>
</dbReference>
<dbReference type="InterPro" id="IPR012337">
    <property type="entry name" value="RNaseH-like_sf"/>
</dbReference>
<evidence type="ECO:0000313" key="3">
    <source>
        <dbReference type="Proteomes" id="UP000326939"/>
    </source>
</evidence>
<dbReference type="InterPro" id="IPR039537">
    <property type="entry name" value="Retrotran_Ty1/copia-like"/>
</dbReference>
<dbReference type="Proteomes" id="UP000326939">
    <property type="component" value="Chromosome 6"/>
</dbReference>
<dbReference type="GO" id="GO:0003676">
    <property type="term" value="F:nucleic acid binding"/>
    <property type="evidence" value="ECO:0007669"/>
    <property type="project" value="InterPro"/>
</dbReference>
<protein>
    <recommendedName>
        <fullName evidence="1">Integrase catalytic domain-containing protein</fullName>
    </recommendedName>
</protein>
<dbReference type="InterPro" id="IPR001584">
    <property type="entry name" value="Integrase_cat-core"/>
</dbReference>
<dbReference type="AlphaFoldDB" id="A0A5N5MC61"/>
<feature type="domain" description="Integrase catalytic" evidence="1">
    <location>
        <begin position="358"/>
        <end position="522"/>
    </location>
</feature>
<dbReference type="SMART" id="SM00248">
    <property type="entry name" value="ANK"/>
    <property type="match status" value="4"/>
</dbReference>